<evidence type="ECO:0000313" key="1">
    <source>
        <dbReference type="EMBL" id="KAK1432294.1"/>
    </source>
</evidence>
<protein>
    <submittedName>
        <fullName evidence="1">Uncharacterized protein</fullName>
    </submittedName>
</protein>
<proteinExistence type="predicted"/>
<comment type="caution">
    <text evidence="1">The sequence shown here is derived from an EMBL/GenBank/DDBJ whole genome shotgun (WGS) entry which is preliminary data.</text>
</comment>
<dbReference type="Proteomes" id="UP001229421">
    <property type="component" value="Unassembled WGS sequence"/>
</dbReference>
<evidence type="ECO:0000313" key="2">
    <source>
        <dbReference type="Proteomes" id="UP001229421"/>
    </source>
</evidence>
<organism evidence="1 2">
    <name type="scientific">Tagetes erecta</name>
    <name type="common">African marigold</name>
    <dbReference type="NCBI Taxonomy" id="13708"/>
    <lineage>
        <taxon>Eukaryota</taxon>
        <taxon>Viridiplantae</taxon>
        <taxon>Streptophyta</taxon>
        <taxon>Embryophyta</taxon>
        <taxon>Tracheophyta</taxon>
        <taxon>Spermatophyta</taxon>
        <taxon>Magnoliopsida</taxon>
        <taxon>eudicotyledons</taxon>
        <taxon>Gunneridae</taxon>
        <taxon>Pentapetalae</taxon>
        <taxon>asterids</taxon>
        <taxon>campanulids</taxon>
        <taxon>Asterales</taxon>
        <taxon>Asteraceae</taxon>
        <taxon>Asteroideae</taxon>
        <taxon>Heliantheae alliance</taxon>
        <taxon>Tageteae</taxon>
        <taxon>Tagetes</taxon>
    </lineage>
</organism>
<gene>
    <name evidence="1" type="ORF">QVD17_09189</name>
</gene>
<accession>A0AAD8L139</accession>
<sequence>MAYLIINSFSTSVKDWTHSRGEDAKHSSRDDGWYEDIPRAVKEVNTPHLETKVAELTKVVMQLTKEKGVEKPRACGICLHHGHPTDMCPTLQDDVEQAQAMVGYLGQSSRSYEQP</sequence>
<reference evidence="1" key="1">
    <citation type="journal article" date="2023" name="bioRxiv">
        <title>Improved chromosome-level genome assembly for marigold (Tagetes erecta).</title>
        <authorList>
            <person name="Jiang F."/>
            <person name="Yuan L."/>
            <person name="Wang S."/>
            <person name="Wang H."/>
            <person name="Xu D."/>
            <person name="Wang A."/>
            <person name="Fan W."/>
        </authorList>
    </citation>
    <scope>NUCLEOTIDE SEQUENCE</scope>
    <source>
        <strain evidence="1">WSJ</strain>
        <tissue evidence="1">Leaf</tissue>
    </source>
</reference>
<dbReference type="EMBL" id="JAUHHV010000002">
    <property type="protein sequence ID" value="KAK1432294.1"/>
    <property type="molecule type" value="Genomic_DNA"/>
</dbReference>
<name>A0AAD8L139_TARER</name>
<dbReference type="AlphaFoldDB" id="A0AAD8L139"/>
<keyword evidence="2" id="KW-1185">Reference proteome</keyword>